<evidence type="ECO:0000256" key="4">
    <source>
        <dbReference type="PROSITE-ProRule" id="PRU00228"/>
    </source>
</evidence>
<feature type="domain" description="ZZ-type" evidence="7">
    <location>
        <begin position="481"/>
        <end position="536"/>
    </location>
</feature>
<keyword evidence="9" id="KW-1185">Reference proteome</keyword>
<feature type="compositionally biased region" description="Basic and acidic residues" evidence="6">
    <location>
        <begin position="11"/>
        <end position="27"/>
    </location>
</feature>
<protein>
    <recommendedName>
        <fullName evidence="7">ZZ-type domain-containing protein</fullName>
    </recommendedName>
</protein>
<evidence type="ECO:0000313" key="8">
    <source>
        <dbReference type="EMBL" id="OMJ77017.1"/>
    </source>
</evidence>
<proteinExistence type="inferred from homology"/>
<keyword evidence="1" id="KW-0479">Metal-binding</keyword>
<feature type="region of interest" description="Disordered" evidence="6">
    <location>
        <begin position="1"/>
        <end position="44"/>
    </location>
</feature>
<evidence type="ECO:0000256" key="2">
    <source>
        <dbReference type="ARBA" id="ARBA00022771"/>
    </source>
</evidence>
<feature type="domain" description="ZZ-type" evidence="7">
    <location>
        <begin position="418"/>
        <end position="479"/>
    </location>
</feature>
<dbReference type="InterPro" id="IPR043145">
    <property type="entry name" value="Znf_ZZ_sf"/>
</dbReference>
<dbReference type="AlphaFoldDB" id="A0A1R2BJS9"/>
<keyword evidence="3" id="KW-0862">Zinc</keyword>
<dbReference type="InterPro" id="IPR002052">
    <property type="entry name" value="DNA_methylase_N6_adenine_CS"/>
</dbReference>
<dbReference type="PANTHER" id="PTHR12829:SF2">
    <property type="entry name" value="N6-ADENOSINE-METHYLTRANSFERASE MT-A70-LIKE"/>
    <property type="match status" value="1"/>
</dbReference>
<evidence type="ECO:0000259" key="7">
    <source>
        <dbReference type="PROSITE" id="PS50135"/>
    </source>
</evidence>
<dbReference type="PANTHER" id="PTHR12829">
    <property type="entry name" value="N6-ADENOSINE-METHYLTRANSFERASE"/>
    <property type="match status" value="1"/>
</dbReference>
<dbReference type="SUPFAM" id="SSF53335">
    <property type="entry name" value="S-adenosyl-L-methionine-dependent methyltransferases"/>
    <property type="match status" value="1"/>
</dbReference>
<accession>A0A1R2BJS9</accession>
<dbReference type="SUPFAM" id="SSF57850">
    <property type="entry name" value="RING/U-box"/>
    <property type="match status" value="3"/>
</dbReference>
<dbReference type="PROSITE" id="PS51143">
    <property type="entry name" value="MT_A70"/>
    <property type="match status" value="1"/>
</dbReference>
<keyword evidence="2 4" id="KW-0863">Zinc-finger</keyword>
<dbReference type="InterPro" id="IPR000433">
    <property type="entry name" value="Znf_ZZ"/>
</dbReference>
<dbReference type="Pfam" id="PF05063">
    <property type="entry name" value="MT-A70"/>
    <property type="match status" value="1"/>
</dbReference>
<dbReference type="GO" id="GO:0032259">
    <property type="term" value="P:methylation"/>
    <property type="evidence" value="ECO:0007669"/>
    <property type="project" value="InterPro"/>
</dbReference>
<dbReference type="InterPro" id="IPR029063">
    <property type="entry name" value="SAM-dependent_MTases_sf"/>
</dbReference>
<dbReference type="InterPro" id="IPR007757">
    <property type="entry name" value="MT-A70-like"/>
</dbReference>
<dbReference type="Pfam" id="PF00569">
    <property type="entry name" value="ZZ"/>
    <property type="match status" value="1"/>
</dbReference>
<evidence type="ECO:0000256" key="3">
    <source>
        <dbReference type="ARBA" id="ARBA00022833"/>
    </source>
</evidence>
<comment type="caution">
    <text evidence="8">The sequence shown here is derived from an EMBL/GenBank/DDBJ whole genome shotgun (WGS) entry which is preliminary data.</text>
</comment>
<comment type="similarity">
    <text evidence="5">Belongs to the MT-A70-like family.</text>
</comment>
<evidence type="ECO:0000256" key="1">
    <source>
        <dbReference type="ARBA" id="ARBA00022723"/>
    </source>
</evidence>
<dbReference type="GO" id="GO:0008270">
    <property type="term" value="F:zinc ion binding"/>
    <property type="evidence" value="ECO:0007669"/>
    <property type="project" value="UniProtKB-KW"/>
</dbReference>
<gene>
    <name evidence="8" type="ORF">SteCoe_23497</name>
</gene>
<dbReference type="Gene3D" id="3.40.50.150">
    <property type="entry name" value="Vaccinia Virus protein VP39"/>
    <property type="match status" value="1"/>
</dbReference>
<dbReference type="SMART" id="SM00291">
    <property type="entry name" value="ZnF_ZZ"/>
    <property type="match status" value="3"/>
</dbReference>
<dbReference type="EMBL" id="MPUH01000598">
    <property type="protein sequence ID" value="OMJ77017.1"/>
    <property type="molecule type" value="Genomic_DNA"/>
</dbReference>
<dbReference type="GO" id="GO:0036396">
    <property type="term" value="C:RNA N6-methyladenosine methyltransferase complex"/>
    <property type="evidence" value="ECO:0007669"/>
    <property type="project" value="TreeGrafter"/>
</dbReference>
<name>A0A1R2BJS9_9CILI</name>
<dbReference type="GO" id="GO:0003676">
    <property type="term" value="F:nucleic acid binding"/>
    <property type="evidence" value="ECO:0007669"/>
    <property type="project" value="InterPro"/>
</dbReference>
<sequence>MEDNSKKHRFEFRDRSKVQRYQEDLPAKRPSVSRYLPDSDNESEYSDNNINAYHYNLEESSSIPFFLPRAKTQANKTQKLLNSQKKRFKSDPIVIAKQVLDNIIEAIEATSEQISRLNTTTYITCDLRYMDPESIITKFGYFDIIVVDPPWQNTPNEPNTLTNQEILNIPLEKLSKGGFCFLWILNNNINAGYECLNKWGFDIVDRLVWIRTLNEEKKVEIAQGRFFMRSSVMCLIGYKSPSNDRVEFRSKIANDIIVADIKKNSQKPEQLYTIIDLMMPGSKKVEIFAQNNNLKKGWLSMGNEIGERFLDPKRFLCAKCDAEILGIRYKNMITCLNYCQKCADLSNKKLVLLEPSNNLHSYHKCYVCKKTIIGIRFQCKICNSCNMCETCFDTKTICLDHSFLTHAFQYSGHTLQTNEGKQCIKCLQRPIIGPCVTCSDCSNLILCQNCFFHFKFTDYDLVPGHESKHRIELISHTNRVFKHSKCNLCGRTPLVSPKYHCNQCFNFELCEYCYIVKDKIDVTNTAHIPVHNYTLY</sequence>
<evidence type="ECO:0000256" key="5">
    <source>
        <dbReference type="PROSITE-ProRule" id="PRU00489"/>
    </source>
</evidence>
<dbReference type="PROSITE" id="PS00092">
    <property type="entry name" value="N6_MTASE"/>
    <property type="match status" value="1"/>
</dbReference>
<evidence type="ECO:0000256" key="6">
    <source>
        <dbReference type="SAM" id="MobiDB-lite"/>
    </source>
</evidence>
<dbReference type="Proteomes" id="UP000187209">
    <property type="component" value="Unassembled WGS sequence"/>
</dbReference>
<dbReference type="GO" id="GO:0008168">
    <property type="term" value="F:methyltransferase activity"/>
    <property type="evidence" value="ECO:0007669"/>
    <property type="project" value="InterPro"/>
</dbReference>
<evidence type="ECO:0000313" key="9">
    <source>
        <dbReference type="Proteomes" id="UP000187209"/>
    </source>
</evidence>
<dbReference type="OrthoDB" id="10262526at2759"/>
<dbReference type="PROSITE" id="PS50135">
    <property type="entry name" value="ZF_ZZ_2"/>
    <property type="match status" value="2"/>
</dbReference>
<organism evidence="8 9">
    <name type="scientific">Stentor coeruleus</name>
    <dbReference type="NCBI Taxonomy" id="5963"/>
    <lineage>
        <taxon>Eukaryota</taxon>
        <taxon>Sar</taxon>
        <taxon>Alveolata</taxon>
        <taxon>Ciliophora</taxon>
        <taxon>Postciliodesmatophora</taxon>
        <taxon>Heterotrichea</taxon>
        <taxon>Heterotrichida</taxon>
        <taxon>Stentoridae</taxon>
        <taxon>Stentor</taxon>
    </lineage>
</organism>
<dbReference type="GO" id="GO:0005634">
    <property type="term" value="C:nucleus"/>
    <property type="evidence" value="ECO:0007669"/>
    <property type="project" value="TreeGrafter"/>
</dbReference>
<reference evidence="8 9" key="1">
    <citation type="submission" date="2016-11" db="EMBL/GenBank/DDBJ databases">
        <title>The macronuclear genome of Stentor coeruleus: a giant cell with tiny introns.</title>
        <authorList>
            <person name="Slabodnick M."/>
            <person name="Ruby J.G."/>
            <person name="Reiff S.B."/>
            <person name="Swart E.C."/>
            <person name="Gosai S."/>
            <person name="Prabakaran S."/>
            <person name="Witkowska E."/>
            <person name="Larue G.E."/>
            <person name="Fisher S."/>
            <person name="Freeman R.M."/>
            <person name="Gunawardena J."/>
            <person name="Chu W."/>
            <person name="Stover N.A."/>
            <person name="Gregory B.D."/>
            <person name="Nowacki M."/>
            <person name="Derisi J."/>
            <person name="Roy S.W."/>
            <person name="Marshall W.F."/>
            <person name="Sood P."/>
        </authorList>
    </citation>
    <scope>NUCLEOTIDE SEQUENCE [LARGE SCALE GENOMIC DNA]</scope>
    <source>
        <strain evidence="8">WM001</strain>
    </source>
</reference>
<feature type="compositionally biased region" description="Basic residues" evidence="6">
    <location>
        <begin position="1"/>
        <end position="10"/>
    </location>
</feature>
<dbReference type="Gene3D" id="3.30.60.90">
    <property type="match status" value="3"/>
</dbReference>